<proteinExistence type="predicted"/>
<sequence length="158" mass="18465">MIIPGYYDLKHKLEEGKTYIFRYLKQVILADGEAYMVMEDPFGIRHMLLHRYYQQFDLQPDSAVRCRVDKINCTGRVFLEPEHPYYKLGTTGFFVVVWAGFRTSGDSISRMIVVRDIFANEVEIIVPPEYRNNLRAGARVECVIKEIRKGRPELSLVQ</sequence>
<reference evidence="1" key="1">
    <citation type="submission" date="2019-08" db="EMBL/GenBank/DDBJ databases">
        <authorList>
            <person name="Kucharzyk K."/>
            <person name="Murdoch R.W."/>
            <person name="Higgins S."/>
            <person name="Loffler F."/>
        </authorList>
    </citation>
    <scope>NUCLEOTIDE SEQUENCE</scope>
</reference>
<comment type="caution">
    <text evidence="1">The sequence shown here is derived from an EMBL/GenBank/DDBJ whole genome shotgun (WGS) entry which is preliminary data.</text>
</comment>
<protein>
    <submittedName>
        <fullName evidence="1">Uncharacterized protein</fullName>
    </submittedName>
</protein>
<evidence type="ECO:0000313" key="1">
    <source>
        <dbReference type="EMBL" id="MPL72234.1"/>
    </source>
</evidence>
<dbReference type="EMBL" id="VSSQ01000064">
    <property type="protein sequence ID" value="MPL72234.1"/>
    <property type="molecule type" value="Genomic_DNA"/>
</dbReference>
<name>A0A644TZ58_9ZZZZ</name>
<organism evidence="1">
    <name type="scientific">bioreactor metagenome</name>
    <dbReference type="NCBI Taxonomy" id="1076179"/>
    <lineage>
        <taxon>unclassified sequences</taxon>
        <taxon>metagenomes</taxon>
        <taxon>ecological metagenomes</taxon>
    </lineage>
</organism>
<dbReference type="AlphaFoldDB" id="A0A644TZ58"/>
<gene>
    <name evidence="1" type="ORF">SDC9_18015</name>
</gene>
<accession>A0A644TZ58</accession>